<gene>
    <name evidence="1" type="ORF">SBA1_1350004</name>
</gene>
<proteinExistence type="predicted"/>
<dbReference type="Proteomes" id="UP000238701">
    <property type="component" value="Unassembled WGS sequence"/>
</dbReference>
<sequence>MALTSSLRTDAYSSRFWEGHDFSRAVRSLKMYCASAPEANSLRLRLVIPQPARKSLVTLATVAALWFAAGCANSGSVAGKVDQGRAIAFDRQNGVVTLILDSAPKSDQPRYDVLPPVAVKLPVDPNETGPAPEAGKLLSFDTKQRTVVFFDPASGTLKTVSYLPVNEQDDVSRNDPRVAKTKFPAVDRQNKTVTIYSRRKKILLTFSVPGEYLALPGDTWKSGDEIRYYYKQPGQALRLMNVSKTDLTKAGK</sequence>
<dbReference type="EMBL" id="OMOD01000041">
    <property type="protein sequence ID" value="SPF34885.1"/>
    <property type="molecule type" value="Genomic_DNA"/>
</dbReference>
<dbReference type="OrthoDB" id="5431571at2"/>
<organism evidence="1 2">
    <name type="scientific">Candidatus Sulfotelmatobacter kueseliae</name>
    <dbReference type="NCBI Taxonomy" id="2042962"/>
    <lineage>
        <taxon>Bacteria</taxon>
        <taxon>Pseudomonadati</taxon>
        <taxon>Acidobacteriota</taxon>
        <taxon>Terriglobia</taxon>
        <taxon>Terriglobales</taxon>
        <taxon>Candidatus Korobacteraceae</taxon>
        <taxon>Candidatus Sulfotelmatobacter</taxon>
    </lineage>
</organism>
<protein>
    <submittedName>
        <fullName evidence="1">Putative Lipoprotein</fullName>
    </submittedName>
</protein>
<name>A0A2U3K5D0_9BACT</name>
<dbReference type="AlphaFoldDB" id="A0A2U3K5D0"/>
<dbReference type="InterPro" id="IPR032621">
    <property type="entry name" value="DUF4881"/>
</dbReference>
<evidence type="ECO:0000313" key="2">
    <source>
        <dbReference type="Proteomes" id="UP000238701"/>
    </source>
</evidence>
<dbReference type="Pfam" id="PF16222">
    <property type="entry name" value="DUF4881"/>
    <property type="match status" value="1"/>
</dbReference>
<evidence type="ECO:0000313" key="1">
    <source>
        <dbReference type="EMBL" id="SPF34885.1"/>
    </source>
</evidence>
<keyword evidence="1" id="KW-0449">Lipoprotein</keyword>
<reference evidence="2" key="1">
    <citation type="submission" date="2018-02" db="EMBL/GenBank/DDBJ databases">
        <authorList>
            <person name="Hausmann B."/>
        </authorList>
    </citation>
    <scope>NUCLEOTIDE SEQUENCE [LARGE SCALE GENOMIC DNA]</scope>
    <source>
        <strain evidence="2">Peat soil MAG SbA1</strain>
    </source>
</reference>
<accession>A0A2U3K5D0</accession>